<feature type="compositionally biased region" description="Basic and acidic residues" evidence="10">
    <location>
        <begin position="780"/>
        <end position="793"/>
    </location>
</feature>
<feature type="transmembrane region" description="Helical" evidence="11">
    <location>
        <begin position="1194"/>
        <end position="1217"/>
    </location>
</feature>
<evidence type="ECO:0000256" key="9">
    <source>
        <dbReference type="ARBA" id="ARBA00023136"/>
    </source>
</evidence>
<dbReference type="Proteomes" id="UP000324585">
    <property type="component" value="Unassembled WGS sequence"/>
</dbReference>
<proteinExistence type="inferred from homology"/>
<dbReference type="Pfam" id="PF01061">
    <property type="entry name" value="ABC2_membrane"/>
    <property type="match status" value="2"/>
</dbReference>
<dbReference type="InterPro" id="IPR017871">
    <property type="entry name" value="ABC_transporter-like_CS"/>
</dbReference>
<feature type="transmembrane region" description="Helical" evidence="11">
    <location>
        <begin position="622"/>
        <end position="647"/>
    </location>
</feature>
<evidence type="ECO:0000256" key="10">
    <source>
        <dbReference type="SAM" id="MobiDB-lite"/>
    </source>
</evidence>
<feature type="transmembrane region" description="Helical" evidence="11">
    <location>
        <begin position="1306"/>
        <end position="1325"/>
    </location>
</feature>
<evidence type="ECO:0000256" key="7">
    <source>
        <dbReference type="ARBA" id="ARBA00022840"/>
    </source>
</evidence>
<feature type="transmembrane region" description="Helical" evidence="11">
    <location>
        <begin position="1168"/>
        <end position="1188"/>
    </location>
</feature>
<dbReference type="InterPro" id="IPR003593">
    <property type="entry name" value="AAA+_ATPase"/>
</dbReference>
<evidence type="ECO:0000313" key="14">
    <source>
        <dbReference type="Proteomes" id="UP000324585"/>
    </source>
</evidence>
<evidence type="ECO:0000256" key="11">
    <source>
        <dbReference type="SAM" id="Phobius"/>
    </source>
</evidence>
<feature type="domain" description="ABC transporter" evidence="12">
    <location>
        <begin position="128"/>
        <end position="382"/>
    </location>
</feature>
<dbReference type="Pfam" id="PF19055">
    <property type="entry name" value="ABC2_membrane_7"/>
    <property type="match status" value="1"/>
</dbReference>
<dbReference type="EMBL" id="VRMN01000004">
    <property type="protein sequence ID" value="KAA8495125.1"/>
    <property type="molecule type" value="Genomic_DNA"/>
</dbReference>
<dbReference type="OrthoDB" id="4660at2759"/>
<gene>
    <name evidence="13" type="ORF">FVE85_3366</name>
</gene>
<dbReference type="PROSITE" id="PS50893">
    <property type="entry name" value="ABC_TRANSPORTER_2"/>
    <property type="match status" value="2"/>
</dbReference>
<dbReference type="InterPro" id="IPR043926">
    <property type="entry name" value="ABCG_dom"/>
</dbReference>
<keyword evidence="5 11" id="KW-0812">Transmembrane</keyword>
<dbReference type="OMA" id="RMNLINP"/>
<evidence type="ECO:0000259" key="12">
    <source>
        <dbReference type="PROSITE" id="PS50893"/>
    </source>
</evidence>
<dbReference type="GO" id="GO:0016020">
    <property type="term" value="C:membrane"/>
    <property type="evidence" value="ECO:0007669"/>
    <property type="project" value="UniProtKB-SubCell"/>
</dbReference>
<evidence type="ECO:0000256" key="5">
    <source>
        <dbReference type="ARBA" id="ARBA00022692"/>
    </source>
</evidence>
<dbReference type="InterPro" id="IPR034003">
    <property type="entry name" value="ABCG_PDR_2"/>
</dbReference>
<dbReference type="GO" id="GO:0016887">
    <property type="term" value="F:ATP hydrolysis activity"/>
    <property type="evidence" value="ECO:0007669"/>
    <property type="project" value="InterPro"/>
</dbReference>
<dbReference type="PANTHER" id="PTHR19241">
    <property type="entry name" value="ATP-BINDING CASSETTE TRANSPORTER"/>
    <property type="match status" value="1"/>
</dbReference>
<feature type="transmembrane region" description="Helical" evidence="11">
    <location>
        <begin position="659"/>
        <end position="678"/>
    </location>
</feature>
<sequence length="1454" mass="161027">MASWANAPQRGRLLDAANLEDCIGAVPPRLYEHGPRDLWEEKHQVEAAMGEFWKRDSALDVHSEHFDFRALHVWLAEMYTDHMGWNTGKVSLAFERVSVTVPVLIGAGSDGTVKESLIAPLKAVYEFVKRRMLLRTGQLILEDHKVLDSVSGYCKAGEMLLIVGPPGCGGSTLLQLLSLRGAYFSNRSGSVKYNKIDVMDQSTPMLAPLRKMCCLINQEDTHLAPLSVYDTIQFAADCLIPSIIPFAHYMREAYVISVARFLGIERVFMTPVGDENIRGCSGGERKRVTIAEMIVSELAKVVLLDTFNKGLDAAATLDITLELKNLAQKLHIAVVAIVQQPSSGVFDAFDKVLVLDQGKTIYFGPPGQACAYFEQLGFKKPEYRSVPDFVCTVSDPASFDELVPPANRDSVPVQAEDFANAFRDSPLFAECAEQLEKGLDGGDLFINEHWKELVDPEIVAYLNRESLNPRGRQLWVLLRRNFRLELLDSGTLIGDFVLSVVIGLLLGTLFLNTPDTQNGAITRTGLIFTLLVYVSMTGLATISRKYALRHVFLKQREASFYQPGSHIIASFLVDATFAALKTIVFSVCSYWLANLNRSAGRFFLFVLICFLAAMTVDSMVRLFSVVFASQISATGAAGLFNLIFLLFSGYLIPQPQIGGWFVWLFWLSPLQYAFQALVANEMYGRPITCTQGELLPVDPSIPDAFKTCLYPSGEAYATSAQYVREGFVWVWYNILILVGFMALLMSVTIVLTYRMRPTEYKYRRLLNGSRIADEAEIVKHAEKQQSQRTETHSKLKKTPSKSVGASGSIVEPHVDVDLRMAHRKPALLVWRNLSYTVPIGKGQTKQLLKGIDGFCRPGRMIALMGSSGAGKTTLMDVVAMRKTMGVVEGSILVNDFPQDEFFSRYSGYVEQMDVHQGKLTVYESLEFSARMRLSPDASDEEVQAVVEETLDVLLLGDRADQRVGTPGVDGLPAEARKRLTMGVELVAKPSILFLDEPTSGLDSRAALLCTQVMRNIANSGCSVICTIHQPSIEIFNQFDELLLLQRGGETVYFGELGEGSQTLVNYFTKNGAEPLAAGQNPADYMLLQIGAGLGTKKDNQRNWHEVWKASPECAEISRLACDSGKLLATGSLSPMLHDPSRSMSSWKRLRLVLRRQALVWKRSPEYIVTRYVVAIFQALLLGFTYFQLGNDQDSAFLIVASLFLSLLGAAQQIPAVVGPIMQGRAIMYRELASGMYTVFDVFVSNILVELPSILVSALLFQVIFYFTIGFTASRFGYFLLTNLLFMLWCVAVGQAVAAFSPNMITALAFPAIVDTLGNVFAGFLIRKDNFPVYYSWVYWINPYSYYLAGVLNNELSGATFVCSTEAQNVVFENPQPGTSCTALSSTAFTYVDVSGPPQFSVCGYCLITAGEDILEPFGANAFSKWVSVGALSGFWLIFVALQYVGLKFVNHQNR</sequence>
<dbReference type="Gene3D" id="3.40.50.300">
    <property type="entry name" value="P-loop containing nucleotide triphosphate hydrolases"/>
    <property type="match status" value="2"/>
</dbReference>
<feature type="transmembrane region" description="Helical" evidence="11">
    <location>
        <begin position="492"/>
        <end position="513"/>
    </location>
</feature>
<feature type="transmembrane region" description="Helical" evidence="11">
    <location>
        <begin position="1425"/>
        <end position="1446"/>
    </location>
</feature>
<keyword evidence="14" id="KW-1185">Reference proteome</keyword>
<feature type="transmembrane region" description="Helical" evidence="11">
    <location>
        <begin position="599"/>
        <end position="616"/>
    </location>
</feature>
<feature type="transmembrane region" description="Helical" evidence="11">
    <location>
        <begin position="525"/>
        <end position="547"/>
    </location>
</feature>
<dbReference type="CDD" id="cd03232">
    <property type="entry name" value="ABCG_PDR_domain2"/>
    <property type="match status" value="1"/>
</dbReference>
<evidence type="ECO:0000256" key="6">
    <source>
        <dbReference type="ARBA" id="ARBA00022741"/>
    </source>
</evidence>
<evidence type="ECO:0000256" key="8">
    <source>
        <dbReference type="ARBA" id="ARBA00022989"/>
    </source>
</evidence>
<accession>A0A5J4YV39</accession>
<dbReference type="SUPFAM" id="SSF52540">
    <property type="entry name" value="P-loop containing nucleoside triphosphate hydrolases"/>
    <property type="match status" value="2"/>
</dbReference>
<feature type="transmembrane region" description="Helical" evidence="11">
    <location>
        <begin position="729"/>
        <end position="753"/>
    </location>
</feature>
<dbReference type="InterPro" id="IPR003439">
    <property type="entry name" value="ABC_transporter-like_ATP-bd"/>
</dbReference>
<reference evidence="14" key="1">
    <citation type="journal article" date="2019" name="Nat. Commun.">
        <title>Expansion of phycobilisome linker gene families in mesophilic red algae.</title>
        <authorList>
            <person name="Lee J."/>
            <person name="Kim D."/>
            <person name="Bhattacharya D."/>
            <person name="Yoon H.S."/>
        </authorList>
    </citation>
    <scope>NUCLEOTIDE SEQUENCE [LARGE SCALE GENOMIC DNA]</scope>
    <source>
        <strain evidence="14">CCMP 1328</strain>
    </source>
</reference>
<evidence type="ECO:0000256" key="3">
    <source>
        <dbReference type="ARBA" id="ARBA00014334"/>
    </source>
</evidence>
<dbReference type="Pfam" id="PF00005">
    <property type="entry name" value="ABC_tran"/>
    <property type="match status" value="2"/>
</dbReference>
<dbReference type="PROSITE" id="PS00211">
    <property type="entry name" value="ABC_TRANSPORTER_1"/>
    <property type="match status" value="1"/>
</dbReference>
<dbReference type="GO" id="GO:0005524">
    <property type="term" value="F:ATP binding"/>
    <property type="evidence" value="ECO:0007669"/>
    <property type="project" value="UniProtKB-KW"/>
</dbReference>
<evidence type="ECO:0000313" key="13">
    <source>
        <dbReference type="EMBL" id="KAA8495125.1"/>
    </source>
</evidence>
<dbReference type="GO" id="GO:0140359">
    <property type="term" value="F:ABC-type transporter activity"/>
    <property type="evidence" value="ECO:0007669"/>
    <property type="project" value="InterPro"/>
</dbReference>
<keyword evidence="8 11" id="KW-1133">Transmembrane helix</keyword>
<feature type="domain" description="ABC transporter" evidence="12">
    <location>
        <begin position="828"/>
        <end position="1072"/>
    </location>
</feature>
<comment type="subcellular location">
    <subcellularLocation>
        <location evidence="1">Membrane</location>
        <topology evidence="1">Multi-pass membrane protein</topology>
    </subcellularLocation>
</comment>
<keyword evidence="9 11" id="KW-0472">Membrane</keyword>
<feature type="region of interest" description="Disordered" evidence="10">
    <location>
        <begin position="780"/>
        <end position="806"/>
    </location>
</feature>
<dbReference type="InterPro" id="IPR013525">
    <property type="entry name" value="ABC2_TM"/>
</dbReference>
<comment type="caution">
    <text evidence="13">The sequence shown here is derived from an EMBL/GenBank/DDBJ whole genome shotgun (WGS) entry which is preliminary data.</text>
</comment>
<keyword evidence="6" id="KW-0547">Nucleotide-binding</keyword>
<feature type="transmembrane region" description="Helical" evidence="11">
    <location>
        <begin position="1275"/>
        <end position="1299"/>
    </location>
</feature>
<evidence type="ECO:0000256" key="4">
    <source>
        <dbReference type="ARBA" id="ARBA00022448"/>
    </source>
</evidence>
<name>A0A5J4YV39_PORPP</name>
<dbReference type="InterPro" id="IPR027417">
    <property type="entry name" value="P-loop_NTPase"/>
</dbReference>
<comment type="similarity">
    <text evidence="2">Belongs to the ABC transporter superfamily. ABCG family. PDR (TC 3.A.1.205) subfamily.</text>
</comment>
<dbReference type="SMART" id="SM00382">
    <property type="entry name" value="AAA"/>
    <property type="match status" value="2"/>
</dbReference>
<protein>
    <recommendedName>
        <fullName evidence="3">Probable ATP-dependent transporter ycf16</fullName>
    </recommendedName>
</protein>
<feature type="transmembrane region" description="Helical" evidence="11">
    <location>
        <begin position="567"/>
        <end position="592"/>
    </location>
</feature>
<keyword evidence="7" id="KW-0067">ATP-binding</keyword>
<keyword evidence="4" id="KW-0813">Transport</keyword>
<organism evidence="13 14">
    <name type="scientific">Porphyridium purpureum</name>
    <name type="common">Red alga</name>
    <name type="synonym">Porphyridium cruentum</name>
    <dbReference type="NCBI Taxonomy" id="35688"/>
    <lineage>
        <taxon>Eukaryota</taxon>
        <taxon>Rhodophyta</taxon>
        <taxon>Bangiophyceae</taxon>
        <taxon>Porphyridiales</taxon>
        <taxon>Porphyridiaceae</taxon>
        <taxon>Porphyridium</taxon>
    </lineage>
</organism>
<evidence type="ECO:0000256" key="2">
    <source>
        <dbReference type="ARBA" id="ARBA00006012"/>
    </source>
</evidence>
<evidence type="ECO:0000256" key="1">
    <source>
        <dbReference type="ARBA" id="ARBA00004141"/>
    </source>
</evidence>